<dbReference type="InterPro" id="IPR000119">
    <property type="entry name" value="Hist_DNA-bd"/>
</dbReference>
<dbReference type="CDD" id="cd13834">
    <property type="entry name" value="HU_like"/>
    <property type="match status" value="1"/>
</dbReference>
<sequence>MGSKPRHFMTSGMKSASAPPALQAASTAKAARAHKRNSDMAKMTKTQLIDAIAEGTQLSKNDVKSVIEYMATVGYKELNESGEFVIPGFVKMSVVNKPATEARMGVNPFTKEPMQFAAKPASKSVKASPLKVAKDAV</sequence>
<gene>
    <name evidence="14" type="ORF">E4K64_25325</name>
    <name evidence="13" type="ORF">E4K66_26195</name>
</gene>
<evidence type="ECO:0000256" key="6">
    <source>
        <dbReference type="ARBA" id="ARBA00022921"/>
    </source>
</evidence>
<dbReference type="EMBL" id="SPQS01000015">
    <property type="protein sequence ID" value="TFV72151.1"/>
    <property type="molecule type" value="Genomic_DNA"/>
</dbReference>
<dbReference type="Proteomes" id="UP000298225">
    <property type="component" value="Unassembled WGS sequence"/>
</dbReference>
<dbReference type="AlphaFoldDB" id="A0A4Y9KWX8"/>
<reference evidence="13 16" key="1">
    <citation type="submission" date="2019-03" db="EMBL/GenBank/DDBJ databases">
        <title>Bradyrhizobium strains diversity isolated from Chamaecrista fasciculata.</title>
        <authorList>
            <person name="Urquiaga M.C.O."/>
            <person name="Hungria M."/>
            <person name="Delamuta J.R.M."/>
        </authorList>
    </citation>
    <scope>NUCLEOTIDE SEQUENCE [LARGE SCALE GENOMIC DNA]</scope>
    <source>
        <strain evidence="13 16">CNPSo 3424</strain>
    </source>
</reference>
<comment type="function">
    <text evidence="10">DNA-binding protein that plays a critical role in nucleoid compaction, genome replication and DNA replication and transcription. Binds to both ssDNA and dsDNA with a binding site covering about 15 nucleotides. Displays DNA-supercoiling activity only when associated with the viral DNA topoisomerase 2.</text>
</comment>
<evidence type="ECO:0000313" key="14">
    <source>
        <dbReference type="EMBL" id="TFV72151.1"/>
    </source>
</evidence>
<dbReference type="InterPro" id="IPR010992">
    <property type="entry name" value="IHF-like_DNA-bd_dom_sf"/>
</dbReference>
<feature type="region of interest" description="Disordered" evidence="12">
    <location>
        <begin position="1"/>
        <end position="40"/>
    </location>
</feature>
<evidence type="ECO:0000256" key="9">
    <source>
        <dbReference type="ARBA" id="ARBA00033227"/>
    </source>
</evidence>
<dbReference type="GO" id="GO:0005829">
    <property type="term" value="C:cytosol"/>
    <property type="evidence" value="ECO:0007669"/>
    <property type="project" value="TreeGrafter"/>
</dbReference>
<evidence type="ECO:0000256" key="3">
    <source>
        <dbReference type="ARBA" id="ARBA00011738"/>
    </source>
</evidence>
<evidence type="ECO:0000256" key="7">
    <source>
        <dbReference type="ARBA" id="ARBA00023125"/>
    </source>
</evidence>
<keyword evidence="6" id="KW-0426">Late protein</keyword>
<evidence type="ECO:0000313" key="15">
    <source>
        <dbReference type="Proteomes" id="UP000297700"/>
    </source>
</evidence>
<proteinExistence type="inferred from homology"/>
<evidence type="ECO:0000256" key="2">
    <source>
        <dbReference type="ARBA" id="ARBA00010529"/>
    </source>
</evidence>
<keyword evidence="7 13" id="KW-0238">DNA-binding</keyword>
<evidence type="ECO:0000256" key="8">
    <source>
        <dbReference type="ARBA" id="ARBA00033120"/>
    </source>
</evidence>
<comment type="similarity">
    <text evidence="2 11">Belongs to the bacterial histone-like protein family.</text>
</comment>
<dbReference type="Proteomes" id="UP000297700">
    <property type="component" value="Unassembled WGS sequence"/>
</dbReference>
<name>A0A4Y9KWX8_9BRAD</name>
<dbReference type="FunFam" id="4.10.520.10:FF:000009">
    <property type="entry name" value="Nucleoid DNA-binding protein"/>
    <property type="match status" value="1"/>
</dbReference>
<accession>A0A4Y9KWX8</accession>
<dbReference type="GO" id="GO:0006260">
    <property type="term" value="P:DNA replication"/>
    <property type="evidence" value="ECO:0007669"/>
    <property type="project" value="UniProtKB-KW"/>
</dbReference>
<evidence type="ECO:0000313" key="16">
    <source>
        <dbReference type="Proteomes" id="UP000298225"/>
    </source>
</evidence>
<dbReference type="Pfam" id="PF00216">
    <property type="entry name" value="Bac_DNA_binding"/>
    <property type="match status" value="1"/>
</dbReference>
<keyword evidence="5" id="KW-0235">DNA replication</keyword>
<comment type="caution">
    <text evidence="13">The sequence shown here is derived from an EMBL/GenBank/DDBJ whole genome shotgun (WGS) entry which is preliminary data.</text>
</comment>
<organism evidence="13 16">
    <name type="scientific">Bradyrhizobium frederickii</name>
    <dbReference type="NCBI Taxonomy" id="2560054"/>
    <lineage>
        <taxon>Bacteria</taxon>
        <taxon>Pseudomonadati</taxon>
        <taxon>Pseudomonadota</taxon>
        <taxon>Alphaproteobacteria</taxon>
        <taxon>Hyphomicrobiales</taxon>
        <taxon>Nitrobacteraceae</taxon>
        <taxon>Bradyrhizobium</taxon>
    </lineage>
</organism>
<evidence type="ECO:0000256" key="12">
    <source>
        <dbReference type="SAM" id="MobiDB-lite"/>
    </source>
</evidence>
<evidence type="ECO:0000256" key="5">
    <source>
        <dbReference type="ARBA" id="ARBA00022705"/>
    </source>
</evidence>
<protein>
    <recommendedName>
        <fullName evidence="4">Viral histone-like protein</fullName>
    </recommendedName>
    <alternativeName>
        <fullName evidence="9">DNA-binding protein pA104R</fullName>
    </alternativeName>
    <alternativeName>
        <fullName evidence="8">pA104R</fullName>
    </alternativeName>
</protein>
<evidence type="ECO:0000256" key="4">
    <source>
        <dbReference type="ARBA" id="ARBA00016145"/>
    </source>
</evidence>
<evidence type="ECO:0000313" key="13">
    <source>
        <dbReference type="EMBL" id="TFV35820.1"/>
    </source>
</evidence>
<evidence type="ECO:0000256" key="10">
    <source>
        <dbReference type="ARBA" id="ARBA00046140"/>
    </source>
</evidence>
<dbReference type="PANTHER" id="PTHR33175">
    <property type="entry name" value="DNA-BINDING PROTEIN HU"/>
    <property type="match status" value="1"/>
</dbReference>
<dbReference type="SMART" id="SM00411">
    <property type="entry name" value="BHL"/>
    <property type="match status" value="1"/>
</dbReference>
<dbReference type="PANTHER" id="PTHR33175:SF13">
    <property type="entry name" value="HISTONE-LIKE PROTEIN"/>
    <property type="match status" value="1"/>
</dbReference>
<reference evidence="14 15" key="2">
    <citation type="submission" date="2019-03" db="EMBL/GenBank/DDBJ databases">
        <title>Bradyrhizobium strains diversity.</title>
        <authorList>
            <person name="Urquiaga M.C.O."/>
            <person name="Hungria M."/>
            <person name="Delamuta J.R.M."/>
            <person name="Klepa M.S."/>
        </authorList>
    </citation>
    <scope>NUCLEOTIDE SEQUENCE [LARGE SCALE GENOMIC DNA]</scope>
    <source>
        <strain evidence="14 15">CNPSo 3426</strain>
    </source>
</reference>
<dbReference type="GO" id="GO:0030527">
    <property type="term" value="F:structural constituent of chromatin"/>
    <property type="evidence" value="ECO:0007669"/>
    <property type="project" value="InterPro"/>
</dbReference>
<dbReference type="OrthoDB" id="331625at2"/>
<keyword evidence="16" id="KW-1185">Reference proteome</keyword>
<evidence type="ECO:0000256" key="11">
    <source>
        <dbReference type="RuleBase" id="RU003939"/>
    </source>
</evidence>
<comment type="subunit">
    <text evidence="3">Homodimer.</text>
</comment>
<dbReference type="EMBL" id="SPQU01000013">
    <property type="protein sequence ID" value="TFV35820.1"/>
    <property type="molecule type" value="Genomic_DNA"/>
</dbReference>
<comment type="subcellular location">
    <subcellularLocation>
        <location evidence="1">Virion</location>
    </subcellularLocation>
</comment>
<dbReference type="SUPFAM" id="SSF47729">
    <property type="entry name" value="IHF-like DNA-binding proteins"/>
    <property type="match status" value="1"/>
</dbReference>
<dbReference type="GO" id="GO:0003677">
    <property type="term" value="F:DNA binding"/>
    <property type="evidence" value="ECO:0007669"/>
    <property type="project" value="UniProtKB-KW"/>
</dbReference>
<feature type="compositionally biased region" description="Low complexity" evidence="12">
    <location>
        <begin position="15"/>
        <end position="30"/>
    </location>
</feature>
<dbReference type="Gene3D" id="4.10.520.10">
    <property type="entry name" value="IHF-like DNA-binding proteins"/>
    <property type="match status" value="1"/>
</dbReference>
<accession>A0A4Y9NVY9</accession>
<evidence type="ECO:0000256" key="1">
    <source>
        <dbReference type="ARBA" id="ARBA00004328"/>
    </source>
</evidence>